<dbReference type="AlphaFoldDB" id="A0A1C4ZZ40"/>
<keyword evidence="5" id="KW-0430">Lectin</keyword>
<sequence>MGSLLTAPPPAEAAAPVSAPGNPTIAPDPDSAAAQARRSGLRVEVASARTELTQVFANPSGGFTAESAVLPQRVRRADGSWADVDLSLRPIDGTLRPAASVADVRFSAGGRGAAVTLVRDGRSLTLSWPADLPKPTVSGDSATYPEVLPGTDLVLRATRTGFTHVLAVKSAQAAANPALRTLRFDLGGDARVVPGRDGRLSAVAGGEVLAKAEPAVMWDSNTTPTAAARTALAAEGGARPGPSTAAAPGDVAKTAAVGVEVAGRQLVLRPDTGLLAKAAAYPVYIDPAWSTGKSRWAYATNNNSNNTDTSVARVGKDPESGKIYRSYFDFPLSSMRGKHIESAYVQMKLDHSWSCGNTPTYMYHSGGIASTPRTAWAPMLNSLKSTAQSHANEGYGCSDSPQPDMTVNFTGSAVTSIVQTHATNNWTNITLGFCACSATDGSGESTTDRWKKWFPANAKLVVDYDSIPGAPNNLQIAGVACPTGQRITVGTLNPRLSAIFPDADTTQALRTGYEWLQIPATGGYNDSTPRKTTPTGASVPANGRSTTGSLAGLVEGGSYAFRARATDPSPYDRTSAWSAWCEFTVDTRVPPVTVTLSGPASLLPGTGAPFQISTPDTTVTKFRYGWTSPTTEVTASRYCATSTNGPVCSMRAELTLVVPKYGLNTLQVSATDGAGNVGRGSVEFTAARPSPAVARWGLESYPGVSQAKAVEDGQPALAGDTPLTATNVGWPADGRLVGGRTATFGGTASPGYLSTAAPVVDTSKSYSVATWVRLTGLPTQNMAIATQSGSCAYGFFFGTVQVAGVPRWTVTTRGNDCGTAPYTQLLAPTAITAADVDRWQQLAFSYDATARTLSLFVNGKVVASTPWTTAWNAPGNFQIGRNYTMSTGVSDNYLRGALADVQVFDRVLVGQDFTGQRKEDPNSGGVDEPGILEPIRVGDWNFDYATGCYLDPTAPGADPTQCTAPESGQFGRRFALTLGTEAGSDARSFLRFDGHHPDDVNQLTTEYGRSQQDTGSGVWQDTQVLRTDDSFSVAVWVRPESLGMQTAVAQIGNQNSAFYLSQRTKTVDGVTGNWWAFSVFGVDTTPQNDNSALAMMMSRQLNDQDDVSTWTHLVGVYDLGRRQIRLYVNGQLESTVPFPSTFTGAFNATGPVWVGAARHTPPGSSPQIADRWDGDISNLGLYQGALTDVDVKQVFESQSLTDVTPTD</sequence>
<dbReference type="GO" id="GO:0030246">
    <property type="term" value="F:carbohydrate binding"/>
    <property type="evidence" value="ECO:0007669"/>
    <property type="project" value="UniProtKB-KW"/>
</dbReference>
<gene>
    <name evidence="5" type="ORF">GA0070564_10759</name>
</gene>
<evidence type="ECO:0000256" key="3">
    <source>
        <dbReference type="SAM" id="MobiDB-lite"/>
    </source>
</evidence>
<dbReference type="Pfam" id="PF13385">
    <property type="entry name" value="Laminin_G_3"/>
    <property type="match status" value="2"/>
</dbReference>
<dbReference type="Proteomes" id="UP000199504">
    <property type="component" value="Unassembled WGS sequence"/>
</dbReference>
<dbReference type="GO" id="GO:0006955">
    <property type="term" value="P:immune response"/>
    <property type="evidence" value="ECO:0007669"/>
    <property type="project" value="InterPro"/>
</dbReference>
<proteinExistence type="predicted"/>
<dbReference type="SMART" id="SM00560">
    <property type="entry name" value="LamGL"/>
    <property type="match status" value="2"/>
</dbReference>
<organism evidence="5 6">
    <name type="scientific">Micromonospora mirobrigensis</name>
    <dbReference type="NCBI Taxonomy" id="262898"/>
    <lineage>
        <taxon>Bacteria</taxon>
        <taxon>Bacillati</taxon>
        <taxon>Actinomycetota</taxon>
        <taxon>Actinomycetes</taxon>
        <taxon>Micromonosporales</taxon>
        <taxon>Micromonosporaceae</taxon>
        <taxon>Micromonospora</taxon>
    </lineage>
</organism>
<dbReference type="PANTHER" id="PTHR46943">
    <property type="entry name" value="PENTRAXIN-RELATED PROTEIN PTX3"/>
    <property type="match status" value="1"/>
</dbReference>
<keyword evidence="6" id="KW-1185">Reference proteome</keyword>
<feature type="region of interest" description="Disordered" evidence="3">
    <location>
        <begin position="1"/>
        <end position="35"/>
    </location>
</feature>
<dbReference type="RefSeq" id="WP_141714833.1">
    <property type="nucleotide sequence ID" value="NZ_FMCX01000007.1"/>
</dbReference>
<accession>A0A1C4ZZ40</accession>
<dbReference type="InterPro" id="IPR013320">
    <property type="entry name" value="ConA-like_dom_sf"/>
</dbReference>
<evidence type="ECO:0000256" key="2">
    <source>
        <dbReference type="ARBA" id="ARBA00023157"/>
    </source>
</evidence>
<dbReference type="InterPro" id="IPR006558">
    <property type="entry name" value="LamG-like"/>
</dbReference>
<feature type="region of interest" description="Disordered" evidence="3">
    <location>
        <begin position="523"/>
        <end position="546"/>
    </location>
</feature>
<evidence type="ECO:0000313" key="5">
    <source>
        <dbReference type="EMBL" id="SCF38203.1"/>
    </source>
</evidence>
<dbReference type="EMBL" id="FMCX01000007">
    <property type="protein sequence ID" value="SCF38203.1"/>
    <property type="molecule type" value="Genomic_DNA"/>
</dbReference>
<feature type="compositionally biased region" description="Polar residues" evidence="3">
    <location>
        <begin position="524"/>
        <end position="536"/>
    </location>
</feature>
<dbReference type="STRING" id="262898.GA0070564_10759"/>
<evidence type="ECO:0000259" key="4">
    <source>
        <dbReference type="SMART" id="SM00560"/>
    </source>
</evidence>
<dbReference type="Gene3D" id="2.60.120.200">
    <property type="match status" value="2"/>
</dbReference>
<reference evidence="6" key="1">
    <citation type="submission" date="2016-06" db="EMBL/GenBank/DDBJ databases">
        <authorList>
            <person name="Varghese N."/>
            <person name="Submissions Spin"/>
        </authorList>
    </citation>
    <scope>NUCLEOTIDE SEQUENCE [LARGE SCALE GENOMIC DNA]</scope>
    <source>
        <strain evidence="6">DSM 44830</strain>
    </source>
</reference>
<keyword evidence="2" id="KW-1015">Disulfide bond</keyword>
<dbReference type="SUPFAM" id="SSF49899">
    <property type="entry name" value="Concanavalin A-like lectins/glucanases"/>
    <property type="match status" value="2"/>
</dbReference>
<dbReference type="OrthoDB" id="176279at2"/>
<protein>
    <submittedName>
        <fullName evidence="5">Concanavalin A-like lectin/glucanases superfamily protein</fullName>
    </submittedName>
</protein>
<evidence type="ECO:0000313" key="6">
    <source>
        <dbReference type="Proteomes" id="UP000199504"/>
    </source>
</evidence>
<evidence type="ECO:0000256" key="1">
    <source>
        <dbReference type="ARBA" id="ARBA00022729"/>
    </source>
</evidence>
<name>A0A1C4ZZ40_9ACTN</name>
<feature type="domain" description="LamG-like jellyroll fold" evidence="4">
    <location>
        <begin position="1029"/>
        <end position="1189"/>
    </location>
</feature>
<keyword evidence="1" id="KW-0732">Signal</keyword>
<dbReference type="PANTHER" id="PTHR46943:SF1">
    <property type="entry name" value="PENTRAXIN-RELATED PROTEIN PTX3"/>
    <property type="match status" value="1"/>
</dbReference>
<feature type="domain" description="LamG-like jellyroll fold" evidence="4">
    <location>
        <begin position="764"/>
        <end position="911"/>
    </location>
</feature>
<dbReference type="InterPro" id="IPR042837">
    <property type="entry name" value="PTX3"/>
</dbReference>